<dbReference type="SMART" id="SM00421">
    <property type="entry name" value="HTH_LUXR"/>
    <property type="match status" value="1"/>
</dbReference>
<keyword evidence="2" id="KW-0238">DNA-binding</keyword>
<organism evidence="5 6">
    <name type="scientific">Thalassotalea euphylliae</name>
    <dbReference type="NCBI Taxonomy" id="1655234"/>
    <lineage>
        <taxon>Bacteria</taxon>
        <taxon>Pseudomonadati</taxon>
        <taxon>Pseudomonadota</taxon>
        <taxon>Gammaproteobacteria</taxon>
        <taxon>Alteromonadales</taxon>
        <taxon>Colwelliaceae</taxon>
        <taxon>Thalassotalea</taxon>
    </lineage>
</organism>
<dbReference type="SUPFAM" id="SSF46894">
    <property type="entry name" value="C-terminal effector domain of the bipartite response regulators"/>
    <property type="match status" value="1"/>
</dbReference>
<sequence>MTPVFSTTFFQIIQDMTYVSTESELFKHLKSAIQYLEFDYYAYGLCIASPVTRPTFTLRNNYPEQWQHRYEKNQYIHIDPTVAHGLQSTRPIAWSGQKKRSQKAFWEEANAHGLKSGWAQSALLKPGATGMLTLATNDQAPLSQAKQLYLLSLSNTFQSVYGELVVPQKIDTHDGKLTKREKEILKWCADGKTSDEIAMILNVTKSTVSFHLANAVNKLGVCNKTAAAVKAIQYNLL</sequence>
<evidence type="ECO:0000313" key="5">
    <source>
        <dbReference type="EMBL" id="REL34967.1"/>
    </source>
</evidence>
<dbReference type="RefSeq" id="WP_115999641.1">
    <property type="nucleotide sequence ID" value="NZ_QUOV01000001.1"/>
</dbReference>
<comment type="caution">
    <text evidence="5">The sequence shown here is derived from an EMBL/GenBank/DDBJ whole genome shotgun (WGS) entry which is preliminary data.</text>
</comment>
<keyword evidence="3" id="KW-0804">Transcription</keyword>
<dbReference type="CDD" id="cd06170">
    <property type="entry name" value="LuxR_C_like"/>
    <property type="match status" value="1"/>
</dbReference>
<dbReference type="Gene3D" id="1.10.10.10">
    <property type="entry name" value="Winged helix-like DNA-binding domain superfamily/Winged helix DNA-binding domain"/>
    <property type="match status" value="1"/>
</dbReference>
<dbReference type="AlphaFoldDB" id="A0A3E0UEH7"/>
<accession>A0A3E0UEH7</accession>
<evidence type="ECO:0000256" key="3">
    <source>
        <dbReference type="ARBA" id="ARBA00023163"/>
    </source>
</evidence>
<feature type="domain" description="HTH luxR-type" evidence="4">
    <location>
        <begin position="170"/>
        <end position="235"/>
    </location>
</feature>
<dbReference type="InterPro" id="IPR000792">
    <property type="entry name" value="Tscrpt_reg_LuxR_C"/>
</dbReference>
<gene>
    <name evidence="5" type="ORF">DXX92_06070</name>
</gene>
<proteinExistence type="predicted"/>
<dbReference type="Pfam" id="PF00196">
    <property type="entry name" value="GerE"/>
    <property type="match status" value="1"/>
</dbReference>
<dbReference type="EMBL" id="QUOV01000001">
    <property type="protein sequence ID" value="REL34967.1"/>
    <property type="molecule type" value="Genomic_DNA"/>
</dbReference>
<dbReference type="InterPro" id="IPR016032">
    <property type="entry name" value="Sig_transdc_resp-reg_C-effctor"/>
</dbReference>
<dbReference type="Gene3D" id="3.30.450.80">
    <property type="entry name" value="Transcription factor LuxR-like, autoinducer-binding domain"/>
    <property type="match status" value="1"/>
</dbReference>
<evidence type="ECO:0000313" key="6">
    <source>
        <dbReference type="Proteomes" id="UP000256999"/>
    </source>
</evidence>
<dbReference type="PANTHER" id="PTHR44688:SF16">
    <property type="entry name" value="DNA-BINDING TRANSCRIPTIONAL ACTIVATOR DEVR_DOSR"/>
    <property type="match status" value="1"/>
</dbReference>
<dbReference type="InterPro" id="IPR005143">
    <property type="entry name" value="TF_LuxR_autoind-bd_dom"/>
</dbReference>
<reference evidence="5 6" key="1">
    <citation type="submission" date="2018-08" db="EMBL/GenBank/DDBJ databases">
        <title>Thalassotalea euphylliae genome.</title>
        <authorList>
            <person name="Summers S."/>
            <person name="Rice S.A."/>
            <person name="Freckelton M.L."/>
            <person name="Nedved B.T."/>
            <person name="Hadfield M.G."/>
        </authorList>
    </citation>
    <scope>NUCLEOTIDE SEQUENCE [LARGE SCALE GENOMIC DNA]</scope>
    <source>
        <strain evidence="5 6">H2</strain>
    </source>
</reference>
<dbReference type="InterPro" id="IPR036693">
    <property type="entry name" value="TF_LuxR_autoind-bd_dom_sf"/>
</dbReference>
<dbReference type="PANTHER" id="PTHR44688">
    <property type="entry name" value="DNA-BINDING TRANSCRIPTIONAL ACTIVATOR DEVR_DOSR"/>
    <property type="match status" value="1"/>
</dbReference>
<protein>
    <submittedName>
        <fullName evidence="5">LuxR family transcriptional regulator</fullName>
    </submittedName>
</protein>
<dbReference type="PRINTS" id="PR00038">
    <property type="entry name" value="HTHLUXR"/>
</dbReference>
<dbReference type="Proteomes" id="UP000256999">
    <property type="component" value="Unassembled WGS sequence"/>
</dbReference>
<dbReference type="SUPFAM" id="SSF75516">
    <property type="entry name" value="Pheromone-binding domain of LuxR-like quorum-sensing transcription factors"/>
    <property type="match status" value="1"/>
</dbReference>
<evidence type="ECO:0000256" key="2">
    <source>
        <dbReference type="ARBA" id="ARBA00023125"/>
    </source>
</evidence>
<dbReference type="OrthoDB" id="9774661at2"/>
<evidence type="ECO:0000259" key="4">
    <source>
        <dbReference type="PROSITE" id="PS50043"/>
    </source>
</evidence>
<dbReference type="GO" id="GO:0003677">
    <property type="term" value="F:DNA binding"/>
    <property type="evidence" value="ECO:0007669"/>
    <property type="project" value="UniProtKB-KW"/>
</dbReference>
<dbReference type="PROSITE" id="PS50043">
    <property type="entry name" value="HTH_LUXR_2"/>
    <property type="match status" value="1"/>
</dbReference>
<dbReference type="PROSITE" id="PS00622">
    <property type="entry name" value="HTH_LUXR_1"/>
    <property type="match status" value="1"/>
</dbReference>
<dbReference type="InterPro" id="IPR036388">
    <property type="entry name" value="WH-like_DNA-bd_sf"/>
</dbReference>
<dbReference type="GO" id="GO:0006355">
    <property type="term" value="P:regulation of DNA-templated transcription"/>
    <property type="evidence" value="ECO:0007669"/>
    <property type="project" value="InterPro"/>
</dbReference>
<dbReference type="Pfam" id="PF03472">
    <property type="entry name" value="Autoind_bind"/>
    <property type="match status" value="1"/>
</dbReference>
<keyword evidence="1" id="KW-0805">Transcription regulation</keyword>
<evidence type="ECO:0000256" key="1">
    <source>
        <dbReference type="ARBA" id="ARBA00023015"/>
    </source>
</evidence>
<name>A0A3E0UEH7_9GAMM</name>